<dbReference type="AlphaFoldDB" id="M5EUZ8"/>
<gene>
    <name evidence="1" type="ORF">MESS2_1080043</name>
</gene>
<proteinExistence type="predicted"/>
<organism evidence="1 2">
    <name type="scientific">Mesorhizobium metallidurans STM 2683</name>
    <dbReference type="NCBI Taxonomy" id="1297569"/>
    <lineage>
        <taxon>Bacteria</taxon>
        <taxon>Pseudomonadati</taxon>
        <taxon>Pseudomonadota</taxon>
        <taxon>Alphaproteobacteria</taxon>
        <taxon>Hyphomicrobiales</taxon>
        <taxon>Phyllobacteriaceae</taxon>
        <taxon>Mesorhizobium</taxon>
    </lineage>
</organism>
<evidence type="ECO:0000313" key="1">
    <source>
        <dbReference type="EMBL" id="CCV03541.1"/>
    </source>
</evidence>
<sequence>MERDVKTVVILTRRPGAATDDLARLHRAELLAAWTGIATGSVRAIHGLQEGGGAVLEMETSTMDEVKSFVESLPYVDQALLDVRYCPLKPFVGFADLFAPA</sequence>
<keyword evidence="2" id="KW-1185">Reference proteome</keyword>
<evidence type="ECO:0008006" key="3">
    <source>
        <dbReference type="Google" id="ProtNLM"/>
    </source>
</evidence>
<evidence type="ECO:0000313" key="2">
    <source>
        <dbReference type="Proteomes" id="UP000012062"/>
    </source>
</evidence>
<accession>M5EUZ8</accession>
<reference evidence="1 2" key="1">
    <citation type="submission" date="2013-02" db="EMBL/GenBank/DDBJ databases">
        <authorList>
            <person name="Genoscope - CEA"/>
        </authorList>
    </citation>
    <scope>NUCLEOTIDE SEQUENCE [LARGE SCALE GENOMIC DNA]</scope>
    <source>
        <strain evidence="1 2">STM 2683</strain>
    </source>
</reference>
<comment type="caution">
    <text evidence="1">The sequence shown here is derived from an EMBL/GenBank/DDBJ whole genome shotgun (WGS) entry which is preliminary data.</text>
</comment>
<dbReference type="Proteomes" id="UP000012062">
    <property type="component" value="Unassembled WGS sequence"/>
</dbReference>
<protein>
    <recommendedName>
        <fullName evidence="3">YCII-related domain-containing protein</fullName>
    </recommendedName>
</protein>
<dbReference type="STRING" id="1297569.MESS2_1080043"/>
<dbReference type="eggNOG" id="ENOG50347HX">
    <property type="taxonomic scope" value="Bacteria"/>
</dbReference>
<dbReference type="EMBL" id="CAUM01000011">
    <property type="protein sequence ID" value="CCV03541.1"/>
    <property type="molecule type" value="Genomic_DNA"/>
</dbReference>
<name>M5EUZ8_9HYPH</name>